<comment type="caution">
    <text evidence="3">The sequence shown here is derived from an EMBL/GenBank/DDBJ whole genome shotgun (WGS) entry which is preliminary data.</text>
</comment>
<dbReference type="Proteomes" id="UP000295341">
    <property type="component" value="Unassembled WGS sequence"/>
</dbReference>
<evidence type="ECO:0000259" key="2">
    <source>
        <dbReference type="Pfam" id="PF13400"/>
    </source>
</evidence>
<sequence>MSIVLPSSRAQAGQIMPMTAVFIVVVLLALWVMYDSGELMSDKVRLQNTADNVAYSTAALVSRDLNFIAYTNRGMVANQIGIAQMVGLSSWAASIEQFAVNMNEIGQAIPYVGAVSGAAESAATAGSIGIDLTAERVIPLNERVIEGLSDAQRIFHQGFVLQLATFGRDIARGNDPDAYSLLSLGGASLPDASSVIRDWNRQIGEQYRLRRVTDASDDGSLDNRRYRDFDKVVQDSRDRFSSNRSYRWPAPFTDDVGGFRWRTRKYGGTEFLRSIDPDDQTYRWDWAAMETVSLYAEMYVPISGWETAPGVPRELPLAWGAAHALDQSRNPSRFHDYGVSRARRSNRLWGNGAWRNANAARLLLTSPAYSRTVGGKDHVNHNLAYVGGLREFYELRDEHSPDGGPAVIALYVKDEEDLDSQNRIIESGGGTVAGNLDTDARGGLIAGRIGAVAKAQPYYARPTDLAEWQRSDRRAELGNLYNPYWQPRLVDLSDAEKATATAIVSDGRLAARKP</sequence>
<evidence type="ECO:0000313" key="4">
    <source>
        <dbReference type="Proteomes" id="UP000295341"/>
    </source>
</evidence>
<feature type="transmembrane region" description="Helical" evidence="1">
    <location>
        <begin position="12"/>
        <end position="34"/>
    </location>
</feature>
<keyword evidence="4" id="KW-1185">Reference proteome</keyword>
<gene>
    <name evidence="3" type="ORF">DFR24_1938</name>
</gene>
<organism evidence="3 4">
    <name type="scientific">Panacagrimonas perspica</name>
    <dbReference type="NCBI Taxonomy" id="381431"/>
    <lineage>
        <taxon>Bacteria</taxon>
        <taxon>Pseudomonadati</taxon>
        <taxon>Pseudomonadota</taxon>
        <taxon>Gammaproteobacteria</taxon>
        <taxon>Nevskiales</taxon>
        <taxon>Nevskiaceae</taxon>
        <taxon>Panacagrimonas</taxon>
    </lineage>
</organism>
<keyword evidence="1" id="KW-0472">Membrane</keyword>
<keyword evidence="1" id="KW-0812">Transmembrane</keyword>
<feature type="domain" description="Putative Flp pilus-assembly TadG-like N-terminal" evidence="2">
    <location>
        <begin position="13"/>
        <end position="58"/>
    </location>
</feature>
<dbReference type="OrthoDB" id="5493674at2"/>
<dbReference type="EMBL" id="SOBT01000008">
    <property type="protein sequence ID" value="TDU32540.1"/>
    <property type="molecule type" value="Genomic_DNA"/>
</dbReference>
<keyword evidence="1" id="KW-1133">Transmembrane helix</keyword>
<name>A0A4S3KAR6_9GAMM</name>
<proteinExistence type="predicted"/>
<reference evidence="3 4" key="1">
    <citation type="submission" date="2019-03" db="EMBL/GenBank/DDBJ databases">
        <title>Genomic Encyclopedia of Type Strains, Phase IV (KMG-IV): sequencing the most valuable type-strain genomes for metagenomic binning, comparative biology and taxonomic classification.</title>
        <authorList>
            <person name="Goeker M."/>
        </authorList>
    </citation>
    <scope>NUCLEOTIDE SEQUENCE [LARGE SCALE GENOMIC DNA]</scope>
    <source>
        <strain evidence="3 4">DSM 26377</strain>
    </source>
</reference>
<evidence type="ECO:0000256" key="1">
    <source>
        <dbReference type="SAM" id="Phobius"/>
    </source>
</evidence>
<dbReference type="InterPro" id="IPR028087">
    <property type="entry name" value="Tad_N"/>
</dbReference>
<evidence type="ECO:0000313" key="3">
    <source>
        <dbReference type="EMBL" id="TDU32540.1"/>
    </source>
</evidence>
<protein>
    <submittedName>
        <fullName evidence="3">Putative Flp pilus-assembly TadE/G-like protein</fullName>
    </submittedName>
</protein>
<dbReference type="Pfam" id="PF13400">
    <property type="entry name" value="Tad"/>
    <property type="match status" value="1"/>
</dbReference>
<dbReference type="AlphaFoldDB" id="A0A4S3KAR6"/>
<dbReference type="RefSeq" id="WP_133881030.1">
    <property type="nucleotide sequence ID" value="NZ_MWIN01000001.1"/>
</dbReference>
<accession>A0A4S3KAR6</accession>